<feature type="compositionally biased region" description="Basic and acidic residues" evidence="1">
    <location>
        <begin position="453"/>
        <end position="468"/>
    </location>
</feature>
<evidence type="ECO:0000313" key="2">
    <source>
        <dbReference type="EMBL" id="CAG9793077.1"/>
    </source>
</evidence>
<feature type="compositionally biased region" description="Basic residues" evidence="1">
    <location>
        <begin position="122"/>
        <end position="133"/>
    </location>
</feature>
<dbReference type="EMBL" id="OU893336">
    <property type="protein sequence ID" value="CAG9793077.1"/>
    <property type="molecule type" value="Genomic_DNA"/>
</dbReference>
<feature type="region of interest" description="Disordered" evidence="1">
    <location>
        <begin position="442"/>
        <end position="487"/>
    </location>
</feature>
<evidence type="ECO:0000313" key="3">
    <source>
        <dbReference type="Proteomes" id="UP001153714"/>
    </source>
</evidence>
<gene>
    <name evidence="2" type="ORF">DIATSA_LOCUS10544</name>
</gene>
<dbReference type="Proteomes" id="UP001153714">
    <property type="component" value="Chromosome 5"/>
</dbReference>
<organism evidence="2 3">
    <name type="scientific">Diatraea saccharalis</name>
    <name type="common">sugarcane borer</name>
    <dbReference type="NCBI Taxonomy" id="40085"/>
    <lineage>
        <taxon>Eukaryota</taxon>
        <taxon>Metazoa</taxon>
        <taxon>Ecdysozoa</taxon>
        <taxon>Arthropoda</taxon>
        <taxon>Hexapoda</taxon>
        <taxon>Insecta</taxon>
        <taxon>Pterygota</taxon>
        <taxon>Neoptera</taxon>
        <taxon>Endopterygota</taxon>
        <taxon>Lepidoptera</taxon>
        <taxon>Glossata</taxon>
        <taxon>Ditrysia</taxon>
        <taxon>Pyraloidea</taxon>
        <taxon>Crambidae</taxon>
        <taxon>Crambinae</taxon>
        <taxon>Diatraea</taxon>
    </lineage>
</organism>
<accession>A0A9N9RB57</accession>
<feature type="compositionally biased region" description="Low complexity" evidence="1">
    <location>
        <begin position="470"/>
        <end position="481"/>
    </location>
</feature>
<reference evidence="2" key="1">
    <citation type="submission" date="2021-12" db="EMBL/GenBank/DDBJ databases">
        <authorList>
            <person name="King R."/>
        </authorList>
    </citation>
    <scope>NUCLEOTIDE SEQUENCE</scope>
</reference>
<feature type="compositionally biased region" description="Low complexity" evidence="1">
    <location>
        <begin position="100"/>
        <end position="118"/>
    </location>
</feature>
<reference evidence="2" key="2">
    <citation type="submission" date="2022-10" db="EMBL/GenBank/DDBJ databases">
        <authorList>
            <consortium name="ENA_rothamsted_submissions"/>
            <consortium name="culmorum"/>
            <person name="King R."/>
        </authorList>
    </citation>
    <scope>NUCLEOTIDE SEQUENCE</scope>
</reference>
<sequence>MDGTNDKCVSIFSCSDGMSSFEIECETECSEARRLNDALDRVERDSPVSGAVVAAIRDMIRATDRQHSFLANERRTHGESVRHIDRLIRALSDDLRAGASESSPRFSSSSSSSSPLEVSLERRRRRRSRPRRTAHGTFSLVKLALDAMNGALLDGVIATAHAASGRSDGHHQHRHYRYRHCRRQHQHQRHQRCDSGIVVDGVDAALDLDSDLACTMRTACADGAGAVDSGAASASASALASISASASAPSAASSTVVAAADVPPVAIATDSIADRKEEDDHHHHHQYHKIEEDAFDMNEYLFPRAEAADLSPSSFAAAGAATAIATETLETPCVIDSDLATIFGLPAYGIATYYLTEQAAAAAAVAVTATAVVASSSSSSAHVSVSDSFRSAAVVLASASASASVPAFASFAVATTTTVTATATPLATSATRRGGAVVASIGLDAPAPAPTPREGRRARGGGRGREEQESQQQQRQHQQRQQRVDIPSIYPSITEECRLFVEDVEHKNYTLLKNRPGMKVRQCVLCGGALTHPVSRHFRRVHPNYIFDNRHPHFPKPYYFYTAAVVMRCPEELRPPASVAETVQGFEPGFAGP</sequence>
<keyword evidence="3" id="KW-1185">Reference proteome</keyword>
<proteinExistence type="predicted"/>
<name>A0A9N9RB57_9NEOP</name>
<dbReference type="AlphaFoldDB" id="A0A9N9RB57"/>
<evidence type="ECO:0000256" key="1">
    <source>
        <dbReference type="SAM" id="MobiDB-lite"/>
    </source>
</evidence>
<protein>
    <submittedName>
        <fullName evidence="2">Uncharacterized protein</fullName>
    </submittedName>
</protein>
<feature type="region of interest" description="Disordered" evidence="1">
    <location>
        <begin position="98"/>
        <end position="133"/>
    </location>
</feature>